<evidence type="ECO:0000313" key="2">
    <source>
        <dbReference type="Proteomes" id="UP000499080"/>
    </source>
</evidence>
<accession>A0A4Y2J883</accession>
<sequence>MSSVTHRHVFNKGEAGKRIFFRGELTTILADGRDITHSCSRNNHSKTYGTTSVLKEFTSGNSHRCKSDDVSTITETKELKELKLFSLFFNFWHPKRLIIYGTRSVLAKHIYGTRSVLAKHIYGTRSVLAKHIYGTRSVLAEHIYGTRSVLAKHRKYFDSASLPRCFIILIINDFNL</sequence>
<dbReference type="AlphaFoldDB" id="A0A4Y2J883"/>
<organism evidence="1 2">
    <name type="scientific">Araneus ventricosus</name>
    <name type="common">Orbweaver spider</name>
    <name type="synonym">Epeira ventricosa</name>
    <dbReference type="NCBI Taxonomy" id="182803"/>
    <lineage>
        <taxon>Eukaryota</taxon>
        <taxon>Metazoa</taxon>
        <taxon>Ecdysozoa</taxon>
        <taxon>Arthropoda</taxon>
        <taxon>Chelicerata</taxon>
        <taxon>Arachnida</taxon>
        <taxon>Araneae</taxon>
        <taxon>Araneomorphae</taxon>
        <taxon>Entelegynae</taxon>
        <taxon>Araneoidea</taxon>
        <taxon>Araneidae</taxon>
        <taxon>Araneus</taxon>
    </lineage>
</organism>
<keyword evidence="2" id="KW-1185">Reference proteome</keyword>
<dbReference type="Proteomes" id="UP000499080">
    <property type="component" value="Unassembled WGS sequence"/>
</dbReference>
<protein>
    <submittedName>
        <fullName evidence="1">Uncharacterized protein</fullName>
    </submittedName>
</protein>
<proteinExistence type="predicted"/>
<comment type="caution">
    <text evidence="1">The sequence shown here is derived from an EMBL/GenBank/DDBJ whole genome shotgun (WGS) entry which is preliminary data.</text>
</comment>
<gene>
    <name evidence="1" type="ORF">AVEN_146325_1</name>
</gene>
<dbReference type="EMBL" id="BGPR01003317">
    <property type="protein sequence ID" value="GBM86481.1"/>
    <property type="molecule type" value="Genomic_DNA"/>
</dbReference>
<reference evidence="1 2" key="1">
    <citation type="journal article" date="2019" name="Sci. Rep.">
        <title>Orb-weaving spider Araneus ventricosus genome elucidates the spidroin gene catalogue.</title>
        <authorList>
            <person name="Kono N."/>
            <person name="Nakamura H."/>
            <person name="Ohtoshi R."/>
            <person name="Moran D.A.P."/>
            <person name="Shinohara A."/>
            <person name="Yoshida Y."/>
            <person name="Fujiwara M."/>
            <person name="Mori M."/>
            <person name="Tomita M."/>
            <person name="Arakawa K."/>
        </authorList>
    </citation>
    <scope>NUCLEOTIDE SEQUENCE [LARGE SCALE GENOMIC DNA]</scope>
</reference>
<evidence type="ECO:0000313" key="1">
    <source>
        <dbReference type="EMBL" id="GBM86481.1"/>
    </source>
</evidence>
<name>A0A4Y2J883_ARAVE</name>